<keyword evidence="1" id="KW-0378">Hydrolase</keyword>
<dbReference type="GO" id="GO:0042781">
    <property type="term" value="F:3'-tRNA processing endoribonuclease activity"/>
    <property type="evidence" value="ECO:0007669"/>
    <property type="project" value="TreeGrafter"/>
</dbReference>
<name>A0A2S5TBX4_9GAMM</name>
<gene>
    <name evidence="3" type="ORF">C3942_18270</name>
</gene>
<dbReference type="RefSeq" id="WP_104231806.1">
    <property type="nucleotide sequence ID" value="NZ_PSNW01000012.1"/>
</dbReference>
<dbReference type="InterPro" id="IPR044094">
    <property type="entry name" value="AtsA-like_MBL-fold"/>
</dbReference>
<evidence type="ECO:0000259" key="2">
    <source>
        <dbReference type="SMART" id="SM00849"/>
    </source>
</evidence>
<dbReference type="OrthoDB" id="9803916at2"/>
<dbReference type="EMBL" id="PSNW01000012">
    <property type="protein sequence ID" value="PPE72490.1"/>
    <property type="molecule type" value="Genomic_DNA"/>
</dbReference>
<dbReference type="PANTHER" id="PTHR46018:SF2">
    <property type="entry name" value="ZINC PHOSPHODIESTERASE ELAC PROTEIN 1"/>
    <property type="match status" value="1"/>
</dbReference>
<dbReference type="Proteomes" id="UP000238220">
    <property type="component" value="Unassembled WGS sequence"/>
</dbReference>
<feature type="domain" description="Metallo-beta-lactamase" evidence="2">
    <location>
        <begin position="68"/>
        <end position="278"/>
    </location>
</feature>
<comment type="caution">
    <text evidence="3">The sequence shown here is derived from an EMBL/GenBank/DDBJ whole genome shotgun (WGS) entry which is preliminary data.</text>
</comment>
<accession>A0A2S5TBX4</accession>
<evidence type="ECO:0000256" key="1">
    <source>
        <dbReference type="ARBA" id="ARBA00022801"/>
    </source>
</evidence>
<keyword evidence="4" id="KW-1185">Reference proteome</keyword>
<dbReference type="Gene3D" id="3.60.15.10">
    <property type="entry name" value="Ribonuclease Z/Hydroxyacylglutathione hydrolase-like"/>
    <property type="match status" value="1"/>
</dbReference>
<dbReference type="CDD" id="cd07719">
    <property type="entry name" value="arylsulfatase_AtsA-like_MBL-fold"/>
    <property type="match status" value="1"/>
</dbReference>
<organism evidence="3 4">
    <name type="scientific">Solimonas fluminis</name>
    <dbReference type="NCBI Taxonomy" id="2086571"/>
    <lineage>
        <taxon>Bacteria</taxon>
        <taxon>Pseudomonadati</taxon>
        <taxon>Pseudomonadota</taxon>
        <taxon>Gammaproteobacteria</taxon>
        <taxon>Nevskiales</taxon>
        <taxon>Nevskiaceae</taxon>
        <taxon>Solimonas</taxon>
    </lineage>
</organism>
<evidence type="ECO:0000313" key="3">
    <source>
        <dbReference type="EMBL" id="PPE72490.1"/>
    </source>
</evidence>
<dbReference type="AlphaFoldDB" id="A0A2S5TBX4"/>
<sequence length="353" mass="38148">MKKLLLLIVVLLAAAFAAFQVPAVQDRLVGAVMKRNMDNRDRQALFADDALRLLVCGSSSPFPSEDRARPCLAVIAGGKYYVVDTGPGSWNRMALLRMPGERIGAVLLTHFHSDHIGDLGEFDMQTWVAGRPGPLPVYGPQGVEKVVAGFNQAYGLDHGYRVAHHGAEMLKPESGVMKPITAGIGEGLQPLFTDGDLRVSIFAVSHAPIHPAVGYRFDYKGRSIVISGDTVKDARVIAASRGVDLLAHEAQNQDMVARLAATAGSLDRPRLRKIFHDIPDYHTSPVEAAEVANEAGVKLLLMYHLTPPPPKALERRFLAGVSDIRPRGVALARDGMLVELPLAGGEPVVSRLR</sequence>
<dbReference type="PANTHER" id="PTHR46018">
    <property type="entry name" value="ZINC PHOSPHODIESTERASE ELAC PROTEIN 1"/>
    <property type="match status" value="1"/>
</dbReference>
<evidence type="ECO:0000313" key="4">
    <source>
        <dbReference type="Proteomes" id="UP000238220"/>
    </source>
</evidence>
<dbReference type="InterPro" id="IPR036866">
    <property type="entry name" value="RibonucZ/Hydroxyglut_hydro"/>
</dbReference>
<dbReference type="SUPFAM" id="SSF56281">
    <property type="entry name" value="Metallo-hydrolase/oxidoreductase"/>
    <property type="match status" value="1"/>
</dbReference>
<protein>
    <recommendedName>
        <fullName evidence="2">Metallo-beta-lactamase domain-containing protein</fullName>
    </recommendedName>
</protein>
<proteinExistence type="predicted"/>
<dbReference type="SMART" id="SM00849">
    <property type="entry name" value="Lactamase_B"/>
    <property type="match status" value="1"/>
</dbReference>
<reference evidence="3 4" key="1">
    <citation type="submission" date="2018-02" db="EMBL/GenBank/DDBJ databases">
        <title>Genome sequencing of Solimonas sp. HR-BB.</title>
        <authorList>
            <person name="Lee Y."/>
            <person name="Jeon C.O."/>
        </authorList>
    </citation>
    <scope>NUCLEOTIDE SEQUENCE [LARGE SCALE GENOMIC DNA]</scope>
    <source>
        <strain evidence="3 4">HR-BB</strain>
    </source>
</reference>
<dbReference type="InterPro" id="IPR001279">
    <property type="entry name" value="Metallo-B-lactamas"/>
</dbReference>
<dbReference type="Pfam" id="PF12706">
    <property type="entry name" value="Lactamase_B_2"/>
    <property type="match status" value="1"/>
</dbReference>